<keyword evidence="5" id="KW-0963">Cytoplasm</keyword>
<protein>
    <recommendedName>
        <fullName evidence="4">U6 snRNA-associated Sm-like protein LSm6</fullName>
    </recommendedName>
</protein>
<gene>
    <name evidence="19" type="ORF">KQX54_009847</name>
</gene>
<keyword evidence="6" id="KW-0698">rRNA processing</keyword>
<sequence length="426" mass="49230">MIPTNESYELKEVKSLIKALIISNKGGIPINKIDDEYHRQTGDFIPYLHLGYNSLHDMFRNFNGIRTERNEVGEVVYRVVDLGRMAHIDDLVRKQKDEVIRPDRKRKDRLTRLNNNQPQPPKQAKKTHPAFSNFISEGEDSAYESTAYDDDNQSPIRIEDPPRDLLHVHEPLMNGQQLIGDDFFLQLAIRNLRRPIWRKAPCTALHCGLCISGLTIRALTNKIRRIKSMSNKIIILIGAEDVYKSHSFDEMKWDFHDMINLLHLRFAFSRDAIKLCTIPPLANLGVYSNGNKLEALRCFNNYLRYFASSNNYGLVDFSTHMTNPNLDTEWDLFQLDARMVSGSNHPYMSRKEALQQFIHQIHGRPVVVKLNSGVDYRGVLACLDGYMNIALEQTEEYVNGQLKDKYGDAFIRGNNVLYISTQRRRT</sequence>
<evidence type="ECO:0000256" key="16">
    <source>
        <dbReference type="SAM" id="MobiDB-lite"/>
    </source>
</evidence>
<evidence type="ECO:0000256" key="1">
    <source>
        <dbReference type="ARBA" id="ARBA00004123"/>
    </source>
</evidence>
<evidence type="ECO:0000256" key="7">
    <source>
        <dbReference type="ARBA" id="ARBA00022664"/>
    </source>
</evidence>
<keyword evidence="12" id="KW-0539">Nucleus</keyword>
<dbReference type="Proteomes" id="UP000826195">
    <property type="component" value="Unassembled WGS sequence"/>
</dbReference>
<dbReference type="PROSITE" id="PS52002">
    <property type="entry name" value="SM"/>
    <property type="match status" value="1"/>
</dbReference>
<feature type="domain" description="Sm" evidence="18">
    <location>
        <begin position="353"/>
        <end position="425"/>
    </location>
</feature>
<dbReference type="SUPFAM" id="SSF50182">
    <property type="entry name" value="Sm-like ribonucleoproteins"/>
    <property type="match status" value="1"/>
</dbReference>
<dbReference type="InterPro" id="IPR036514">
    <property type="entry name" value="SGNH_hydro_sf"/>
</dbReference>
<dbReference type="InterPro" id="IPR033447">
    <property type="entry name" value="OSK"/>
</dbReference>
<dbReference type="Pfam" id="PF17182">
    <property type="entry name" value="OSK"/>
    <property type="match status" value="1"/>
</dbReference>
<evidence type="ECO:0000313" key="19">
    <source>
        <dbReference type="EMBL" id="KAH0546466.1"/>
    </source>
</evidence>
<reference evidence="19 20" key="1">
    <citation type="journal article" date="2021" name="J. Hered.">
        <title>A chromosome-level genome assembly of the parasitoid wasp, Cotesia glomerata (Hymenoptera: Braconidae).</title>
        <authorList>
            <person name="Pinto B.J."/>
            <person name="Weis J.J."/>
            <person name="Gamble T."/>
            <person name="Ode P.J."/>
            <person name="Paul R."/>
            <person name="Zaspel J.M."/>
        </authorList>
    </citation>
    <scope>NUCLEOTIDE SEQUENCE [LARGE SCALE GENOMIC DNA]</scope>
    <source>
        <strain evidence="19">CgM1</strain>
    </source>
</reference>
<dbReference type="PANTHER" id="PTHR11021">
    <property type="entry name" value="SMALL NUCLEAR RIBONUCLEOPROTEIN F SNRNP-F"/>
    <property type="match status" value="1"/>
</dbReference>
<dbReference type="Gene3D" id="3.40.50.1110">
    <property type="entry name" value="SGNH hydrolase"/>
    <property type="match status" value="1"/>
</dbReference>
<comment type="similarity">
    <text evidence="3">Belongs to the snRNP Sm proteins family. SmF/LSm6 subfamily.</text>
</comment>
<dbReference type="GO" id="GO:0005730">
    <property type="term" value="C:nucleolus"/>
    <property type="evidence" value="ECO:0007669"/>
    <property type="project" value="TreeGrafter"/>
</dbReference>
<dbReference type="InterPro" id="IPR025605">
    <property type="entry name" value="OST-HTH/LOTUS_dom"/>
</dbReference>
<dbReference type="GO" id="GO:0008033">
    <property type="term" value="P:tRNA processing"/>
    <property type="evidence" value="ECO:0007669"/>
    <property type="project" value="UniProtKB-KW"/>
</dbReference>
<name>A0AAV7I8L5_COTGL</name>
<evidence type="ECO:0000256" key="10">
    <source>
        <dbReference type="ARBA" id="ARBA00022884"/>
    </source>
</evidence>
<dbReference type="InterPro" id="IPR016487">
    <property type="entry name" value="Lsm6/sSmF"/>
</dbReference>
<keyword evidence="13" id="KW-0687">Ribonucleoprotein</keyword>
<keyword evidence="11" id="KW-0508">mRNA splicing</keyword>
<dbReference type="PANTHER" id="PTHR11021:SF1">
    <property type="entry name" value="U6 SNRNA-ASSOCIATED SM-LIKE PROTEIN LSM6"/>
    <property type="match status" value="1"/>
</dbReference>
<evidence type="ECO:0000259" key="17">
    <source>
        <dbReference type="PROSITE" id="PS51644"/>
    </source>
</evidence>
<dbReference type="InterPro" id="IPR041966">
    <property type="entry name" value="LOTUS-like"/>
</dbReference>
<dbReference type="GO" id="GO:0030490">
    <property type="term" value="P:maturation of SSU-rRNA"/>
    <property type="evidence" value="ECO:0007669"/>
    <property type="project" value="TreeGrafter"/>
</dbReference>
<evidence type="ECO:0000256" key="13">
    <source>
        <dbReference type="ARBA" id="ARBA00023274"/>
    </source>
</evidence>
<dbReference type="GO" id="GO:0005732">
    <property type="term" value="C:sno(s)RNA-containing ribonucleoprotein complex"/>
    <property type="evidence" value="ECO:0007669"/>
    <property type="project" value="TreeGrafter"/>
</dbReference>
<dbReference type="GO" id="GO:0000398">
    <property type="term" value="P:mRNA splicing, via spliceosome"/>
    <property type="evidence" value="ECO:0007669"/>
    <property type="project" value="InterPro"/>
</dbReference>
<accession>A0AAV7I8L5</accession>
<evidence type="ECO:0000256" key="15">
    <source>
        <dbReference type="ARBA" id="ARBA00065816"/>
    </source>
</evidence>
<evidence type="ECO:0000256" key="3">
    <source>
        <dbReference type="ARBA" id="ARBA00007927"/>
    </source>
</evidence>
<dbReference type="SUPFAM" id="SSF52266">
    <property type="entry name" value="SGNH hydrolase"/>
    <property type="match status" value="1"/>
</dbReference>
<dbReference type="GO" id="GO:0005681">
    <property type="term" value="C:spliceosomal complex"/>
    <property type="evidence" value="ECO:0007669"/>
    <property type="project" value="UniProtKB-KW"/>
</dbReference>
<evidence type="ECO:0000256" key="12">
    <source>
        <dbReference type="ARBA" id="ARBA00023242"/>
    </source>
</evidence>
<keyword evidence="9" id="KW-0747">Spliceosome</keyword>
<dbReference type="GO" id="GO:0120115">
    <property type="term" value="C:Lsm2-8 complex"/>
    <property type="evidence" value="ECO:0007669"/>
    <property type="project" value="UniProtKB-ARBA"/>
</dbReference>
<dbReference type="GO" id="GO:0003723">
    <property type="term" value="F:RNA binding"/>
    <property type="evidence" value="ECO:0007669"/>
    <property type="project" value="UniProtKB-KW"/>
</dbReference>
<dbReference type="CDD" id="cd09972">
    <property type="entry name" value="LOTUS_TDRD_OSKAR"/>
    <property type="match status" value="1"/>
</dbReference>
<keyword evidence="20" id="KW-1185">Reference proteome</keyword>
<evidence type="ECO:0000313" key="20">
    <source>
        <dbReference type="Proteomes" id="UP000826195"/>
    </source>
</evidence>
<keyword evidence="10" id="KW-0694">RNA-binding</keyword>
<evidence type="ECO:0000259" key="18">
    <source>
        <dbReference type="PROSITE" id="PS52002"/>
    </source>
</evidence>
<dbReference type="Gene3D" id="3.30.420.610">
    <property type="entry name" value="LOTUS domain-like"/>
    <property type="match status" value="1"/>
</dbReference>
<dbReference type="Gene3D" id="2.30.30.100">
    <property type="match status" value="1"/>
</dbReference>
<evidence type="ECO:0000256" key="2">
    <source>
        <dbReference type="ARBA" id="ARBA00004496"/>
    </source>
</evidence>
<dbReference type="Pfam" id="PF12872">
    <property type="entry name" value="OST-HTH"/>
    <property type="match status" value="1"/>
</dbReference>
<keyword evidence="7" id="KW-0507">mRNA processing</keyword>
<evidence type="ECO:0000256" key="11">
    <source>
        <dbReference type="ARBA" id="ARBA00023187"/>
    </source>
</evidence>
<evidence type="ECO:0000256" key="8">
    <source>
        <dbReference type="ARBA" id="ARBA00022694"/>
    </source>
</evidence>
<dbReference type="PROSITE" id="PS51644">
    <property type="entry name" value="HTH_OST"/>
    <property type="match status" value="1"/>
</dbReference>
<dbReference type="SMART" id="SM00651">
    <property type="entry name" value="Sm"/>
    <property type="match status" value="1"/>
</dbReference>
<dbReference type="InterPro" id="IPR001163">
    <property type="entry name" value="Sm_dom_euk/arc"/>
</dbReference>
<evidence type="ECO:0000256" key="14">
    <source>
        <dbReference type="ARBA" id="ARBA00054795"/>
    </source>
</evidence>
<keyword evidence="8" id="KW-0819">tRNA processing</keyword>
<dbReference type="GO" id="GO:0005688">
    <property type="term" value="C:U6 snRNP"/>
    <property type="evidence" value="ECO:0007669"/>
    <property type="project" value="TreeGrafter"/>
</dbReference>
<comment type="subcellular location">
    <subcellularLocation>
        <location evidence="2">Cytoplasm</location>
    </subcellularLocation>
    <subcellularLocation>
        <location evidence="1">Nucleus</location>
    </subcellularLocation>
</comment>
<dbReference type="EMBL" id="JAHXZJ010002237">
    <property type="protein sequence ID" value="KAH0546466.1"/>
    <property type="molecule type" value="Genomic_DNA"/>
</dbReference>
<evidence type="ECO:0000256" key="4">
    <source>
        <dbReference type="ARBA" id="ARBA00014768"/>
    </source>
</evidence>
<dbReference type="GO" id="GO:0000932">
    <property type="term" value="C:P-body"/>
    <property type="evidence" value="ECO:0007669"/>
    <property type="project" value="TreeGrafter"/>
</dbReference>
<dbReference type="FunFam" id="2.30.30.100:FF:000010">
    <property type="entry name" value="U6 snRNA-associated Sm-like protein LSm6"/>
    <property type="match status" value="1"/>
</dbReference>
<organism evidence="19 20">
    <name type="scientific">Cotesia glomerata</name>
    <name type="common">Lepidopteran parasitic wasp</name>
    <name type="synonym">Apanteles glomeratus</name>
    <dbReference type="NCBI Taxonomy" id="32391"/>
    <lineage>
        <taxon>Eukaryota</taxon>
        <taxon>Metazoa</taxon>
        <taxon>Ecdysozoa</taxon>
        <taxon>Arthropoda</taxon>
        <taxon>Hexapoda</taxon>
        <taxon>Insecta</taxon>
        <taxon>Pterygota</taxon>
        <taxon>Neoptera</taxon>
        <taxon>Endopterygota</taxon>
        <taxon>Hymenoptera</taxon>
        <taxon>Apocrita</taxon>
        <taxon>Ichneumonoidea</taxon>
        <taxon>Braconidae</taxon>
        <taxon>Microgastrinae</taxon>
        <taxon>Cotesia</taxon>
    </lineage>
</organism>
<evidence type="ECO:0000256" key="9">
    <source>
        <dbReference type="ARBA" id="ARBA00022728"/>
    </source>
</evidence>
<comment type="function">
    <text evidence="14">Plays a role in pre-mRNA splicing as component of the U4/U6-U5 tri-snRNP complex that is involved in spliceosome assembly, and as component of the precatalytic spliceosome (spliceosome B complex). The heptameric LSM2-8 complex binds specifically to the 3'-terminal U-tract of U6 snRNA. Component of LSm protein complexes, which are involved in RNA processing and may function in a chaperone-like manner, facilitating the efficient association of RNA processing factors with their substrates. Component of the cytoplasmic LSM1-LSM7 complex, which is thought to be involved in mRNA degradation by activating the decapping step in the 5'-to-3' mRNA decay pathway.</text>
</comment>
<dbReference type="InterPro" id="IPR010920">
    <property type="entry name" value="LSM_dom_sf"/>
</dbReference>
<dbReference type="AlphaFoldDB" id="A0AAV7I8L5"/>
<dbReference type="CDD" id="cd01726">
    <property type="entry name" value="LSm6"/>
    <property type="match status" value="1"/>
</dbReference>
<feature type="region of interest" description="Disordered" evidence="16">
    <location>
        <begin position="99"/>
        <end position="129"/>
    </location>
</feature>
<proteinExistence type="inferred from homology"/>
<dbReference type="InterPro" id="IPR047575">
    <property type="entry name" value="Sm"/>
</dbReference>
<comment type="subunit">
    <text evidence="15">Component of the precatalytic spliceosome (spliceosome B complex). Component of the U4/U6-U5 tri-snRNP complex, a building block of the precatalytic spliceosome (spliceosome B complex). The U4/U6-U5 tri-snRNP complex is composed of the U4, U6 and U5 snRNAs and at least PRPF3, PRPF4, PRPF6, PRPF8, PRPF31, SNRNP200, TXNL4A, SNRNP40, SNRPB, SNRPD1, SNRPD2, SNRPD3, SNRPE, SNRPF, SNRPG, DDX23, CD2BP2, PPIH, SNU13, EFTUD2, SART1 and USP39, plus LSM2, LSM3, LSM4, LSM5, LSM6, LSM7 and LSM8. LSM2, LSM3, LSM4, LSM5, LSM6, LSM7 and LSM8 form a heptameric, ring-shaped subcomplex (the LSM2-8 complex) that is part of the U4/U6-U5 tri-snRNP complex and the precatalytic spliceosome. Component of the heptameric LSM1-LSM7 complex, which consists of LSM1, LSM2, LSM3, LSM4, LSM5, LSM6 and LSM7.</text>
</comment>
<feature type="domain" description="HTH OST-type" evidence="17">
    <location>
        <begin position="9"/>
        <end position="81"/>
    </location>
</feature>
<dbReference type="GO" id="GO:0046540">
    <property type="term" value="C:U4/U6 x U5 tri-snRNP complex"/>
    <property type="evidence" value="ECO:0007669"/>
    <property type="project" value="TreeGrafter"/>
</dbReference>
<evidence type="ECO:0000256" key="6">
    <source>
        <dbReference type="ARBA" id="ARBA00022552"/>
    </source>
</evidence>
<comment type="caution">
    <text evidence="19">The sequence shown here is derived from an EMBL/GenBank/DDBJ whole genome shotgun (WGS) entry which is preliminary data.</text>
</comment>
<evidence type="ECO:0000256" key="5">
    <source>
        <dbReference type="ARBA" id="ARBA00022490"/>
    </source>
</evidence>